<evidence type="ECO:0000313" key="6">
    <source>
        <dbReference type="Proteomes" id="UP001142078"/>
    </source>
</evidence>
<dbReference type="GO" id="GO:0003700">
    <property type="term" value="F:DNA-binding transcription factor activity"/>
    <property type="evidence" value="ECO:0007669"/>
    <property type="project" value="InterPro"/>
</dbReference>
<dbReference type="EMBL" id="JANJZL010000003">
    <property type="protein sequence ID" value="MCR2043566.1"/>
    <property type="molecule type" value="Genomic_DNA"/>
</dbReference>
<protein>
    <submittedName>
        <fullName evidence="5">FadR family transcriptional regulator</fullName>
    </submittedName>
</protein>
<dbReference type="AlphaFoldDB" id="A0A9X2MLW5"/>
<gene>
    <name evidence="5" type="ORF">NSA23_05475</name>
</gene>
<dbReference type="InterPro" id="IPR008920">
    <property type="entry name" value="TF_FadR/GntR_C"/>
</dbReference>
<dbReference type="SMART" id="SM00345">
    <property type="entry name" value="HTH_GNTR"/>
    <property type="match status" value="1"/>
</dbReference>
<name>A0A9X2MLW5_9FIRM</name>
<dbReference type="Gene3D" id="1.10.10.10">
    <property type="entry name" value="Winged helix-like DNA-binding domain superfamily/Winged helix DNA-binding domain"/>
    <property type="match status" value="1"/>
</dbReference>
<accession>A0A9X2MLW5</accession>
<dbReference type="SUPFAM" id="SSF46785">
    <property type="entry name" value="Winged helix' DNA-binding domain"/>
    <property type="match status" value="1"/>
</dbReference>
<dbReference type="Pfam" id="PF00392">
    <property type="entry name" value="GntR"/>
    <property type="match status" value="1"/>
</dbReference>
<dbReference type="InterPro" id="IPR000524">
    <property type="entry name" value="Tscrpt_reg_HTH_GntR"/>
</dbReference>
<comment type="caution">
    <text evidence="5">The sequence shown here is derived from an EMBL/GenBank/DDBJ whole genome shotgun (WGS) entry which is preliminary data.</text>
</comment>
<dbReference type="PANTHER" id="PTHR43537">
    <property type="entry name" value="TRANSCRIPTIONAL REGULATOR, GNTR FAMILY"/>
    <property type="match status" value="1"/>
</dbReference>
<evidence type="ECO:0000256" key="2">
    <source>
        <dbReference type="ARBA" id="ARBA00023125"/>
    </source>
</evidence>
<dbReference type="SUPFAM" id="SSF48008">
    <property type="entry name" value="GntR ligand-binding domain-like"/>
    <property type="match status" value="1"/>
</dbReference>
<sequence>MFTPIKHTTVSEKVIEQIKEMVSKGDLKKGDKLPSERKMAENLQVSRTSVREALKELEIMGLIESKQGEGNFIKTSFEDILLDPFSTIFLIKESNAQEILELRNVIEKGSVILAAERITSEELKEIKEILDTADISDSEDELVKLDVIFHYKIAQSSKNFLLQSILNAVSSLIEASIKDTRKNILVKKEHKDIIKKQHNNIYNALKNQDIKAAEKAMSDHLEFVNNEMKKSIKN</sequence>
<dbReference type="PROSITE" id="PS50949">
    <property type="entry name" value="HTH_GNTR"/>
    <property type="match status" value="1"/>
</dbReference>
<dbReference type="CDD" id="cd07377">
    <property type="entry name" value="WHTH_GntR"/>
    <property type="match status" value="1"/>
</dbReference>
<dbReference type="InterPro" id="IPR036390">
    <property type="entry name" value="WH_DNA-bd_sf"/>
</dbReference>
<keyword evidence="3" id="KW-0804">Transcription</keyword>
<dbReference type="Pfam" id="PF07729">
    <property type="entry name" value="FCD"/>
    <property type="match status" value="1"/>
</dbReference>
<evidence type="ECO:0000259" key="4">
    <source>
        <dbReference type="PROSITE" id="PS50949"/>
    </source>
</evidence>
<evidence type="ECO:0000313" key="5">
    <source>
        <dbReference type="EMBL" id="MCR2043566.1"/>
    </source>
</evidence>
<dbReference type="Gene3D" id="1.20.120.530">
    <property type="entry name" value="GntR ligand-binding domain-like"/>
    <property type="match status" value="1"/>
</dbReference>
<dbReference type="GO" id="GO:0003677">
    <property type="term" value="F:DNA binding"/>
    <property type="evidence" value="ECO:0007669"/>
    <property type="project" value="UniProtKB-KW"/>
</dbReference>
<dbReference type="InterPro" id="IPR011711">
    <property type="entry name" value="GntR_C"/>
</dbReference>
<dbReference type="InterPro" id="IPR036388">
    <property type="entry name" value="WH-like_DNA-bd_sf"/>
</dbReference>
<dbReference type="SMART" id="SM00895">
    <property type="entry name" value="FCD"/>
    <property type="match status" value="1"/>
</dbReference>
<keyword evidence="6" id="KW-1185">Reference proteome</keyword>
<dbReference type="PRINTS" id="PR00035">
    <property type="entry name" value="HTHGNTR"/>
</dbReference>
<dbReference type="PANTHER" id="PTHR43537:SF43">
    <property type="entry name" value="GNTR-FAMILY TRANSCRIPTIONAL REGULATOR"/>
    <property type="match status" value="1"/>
</dbReference>
<organism evidence="5 6">
    <name type="scientific">Anaerosalibacter massiliensis</name>
    <dbReference type="NCBI Taxonomy" id="1347392"/>
    <lineage>
        <taxon>Bacteria</taxon>
        <taxon>Bacillati</taxon>
        <taxon>Bacillota</taxon>
        <taxon>Tissierellia</taxon>
        <taxon>Tissierellales</taxon>
        <taxon>Sporanaerobacteraceae</taxon>
        <taxon>Anaerosalibacter</taxon>
    </lineage>
</organism>
<keyword evidence="2" id="KW-0238">DNA-binding</keyword>
<dbReference type="RefSeq" id="WP_042678813.1">
    <property type="nucleotide sequence ID" value="NZ_CABKTM010000008.1"/>
</dbReference>
<evidence type="ECO:0000256" key="1">
    <source>
        <dbReference type="ARBA" id="ARBA00023015"/>
    </source>
</evidence>
<proteinExistence type="predicted"/>
<reference evidence="5" key="1">
    <citation type="submission" date="2022-07" db="EMBL/GenBank/DDBJ databases">
        <title>Enhanced cultured diversity of the mouse gut microbiota enables custom-made synthetic communities.</title>
        <authorList>
            <person name="Afrizal A."/>
        </authorList>
    </citation>
    <scope>NUCLEOTIDE SEQUENCE</scope>
    <source>
        <strain evidence="5">DSM 29482</strain>
    </source>
</reference>
<dbReference type="OrthoDB" id="9799482at2"/>
<dbReference type="Proteomes" id="UP001142078">
    <property type="component" value="Unassembled WGS sequence"/>
</dbReference>
<evidence type="ECO:0000256" key="3">
    <source>
        <dbReference type="ARBA" id="ARBA00023163"/>
    </source>
</evidence>
<feature type="domain" description="HTH gntR-type" evidence="4">
    <location>
        <begin position="8"/>
        <end position="76"/>
    </location>
</feature>
<keyword evidence="1" id="KW-0805">Transcription regulation</keyword>